<accession>A0AAE0YFU4</accession>
<proteinExistence type="predicted"/>
<organism evidence="2 3">
    <name type="scientific">Elysia crispata</name>
    <name type="common">lettuce slug</name>
    <dbReference type="NCBI Taxonomy" id="231223"/>
    <lineage>
        <taxon>Eukaryota</taxon>
        <taxon>Metazoa</taxon>
        <taxon>Spiralia</taxon>
        <taxon>Lophotrochozoa</taxon>
        <taxon>Mollusca</taxon>
        <taxon>Gastropoda</taxon>
        <taxon>Heterobranchia</taxon>
        <taxon>Euthyneura</taxon>
        <taxon>Panpulmonata</taxon>
        <taxon>Sacoglossa</taxon>
        <taxon>Placobranchoidea</taxon>
        <taxon>Plakobranchidae</taxon>
        <taxon>Elysia</taxon>
    </lineage>
</organism>
<dbReference type="EMBL" id="JAWDGP010006267">
    <property type="protein sequence ID" value="KAK3744324.1"/>
    <property type="molecule type" value="Genomic_DNA"/>
</dbReference>
<feature type="region of interest" description="Disordered" evidence="1">
    <location>
        <begin position="149"/>
        <end position="173"/>
    </location>
</feature>
<feature type="compositionally biased region" description="Polar residues" evidence="1">
    <location>
        <begin position="149"/>
        <end position="162"/>
    </location>
</feature>
<dbReference type="Proteomes" id="UP001283361">
    <property type="component" value="Unassembled WGS sequence"/>
</dbReference>
<feature type="compositionally biased region" description="Basic and acidic residues" evidence="1">
    <location>
        <begin position="163"/>
        <end position="172"/>
    </location>
</feature>
<evidence type="ECO:0000256" key="1">
    <source>
        <dbReference type="SAM" id="MobiDB-lite"/>
    </source>
</evidence>
<gene>
    <name evidence="2" type="ORF">RRG08_030407</name>
</gene>
<name>A0AAE0YFU4_9GAST</name>
<evidence type="ECO:0000313" key="2">
    <source>
        <dbReference type="EMBL" id="KAK3744324.1"/>
    </source>
</evidence>
<reference evidence="2" key="1">
    <citation type="journal article" date="2023" name="G3 (Bethesda)">
        <title>A reference genome for the long-term kleptoplast-retaining sea slug Elysia crispata morphotype clarki.</title>
        <authorList>
            <person name="Eastman K.E."/>
            <person name="Pendleton A.L."/>
            <person name="Shaikh M.A."/>
            <person name="Suttiyut T."/>
            <person name="Ogas R."/>
            <person name="Tomko P."/>
            <person name="Gavelis G."/>
            <person name="Widhalm J.R."/>
            <person name="Wisecaver J.H."/>
        </authorList>
    </citation>
    <scope>NUCLEOTIDE SEQUENCE</scope>
    <source>
        <strain evidence="2">ECLA1</strain>
    </source>
</reference>
<protein>
    <submittedName>
        <fullName evidence="2">Uncharacterized protein</fullName>
    </submittedName>
</protein>
<comment type="caution">
    <text evidence="2">The sequence shown here is derived from an EMBL/GenBank/DDBJ whole genome shotgun (WGS) entry which is preliminary data.</text>
</comment>
<sequence>MGERPLGGQEKRSKPQTWVGDSLEARERLKTTNMGGRELGGQRKIALYVARGHHLKKQIGCCRRAAGGQTISSTARSSAGINELVRAQDPDYVFTLRGTIGQKIGEGQGKGNQSDTAGGIGIWICIPSIILTNLTQTFNYSQQSCTKQSTNENHIIKNNSSERNSKTSDTRFPRVNHHNLMYSNPSPEMGQAKDLWELALIQYLLPFGLACSRPLLIRVTKSQAPK</sequence>
<evidence type="ECO:0000313" key="3">
    <source>
        <dbReference type="Proteomes" id="UP001283361"/>
    </source>
</evidence>
<keyword evidence="3" id="KW-1185">Reference proteome</keyword>
<dbReference type="AlphaFoldDB" id="A0AAE0YFU4"/>